<evidence type="ECO:0000259" key="5">
    <source>
        <dbReference type="PROSITE" id="PS50931"/>
    </source>
</evidence>
<feature type="domain" description="HTH lysR-type" evidence="5">
    <location>
        <begin position="1"/>
        <end position="61"/>
    </location>
</feature>
<dbReference type="Proteomes" id="UP000075502">
    <property type="component" value="Unassembled WGS sequence"/>
</dbReference>
<dbReference type="InterPro" id="IPR036388">
    <property type="entry name" value="WH-like_DNA-bd_sf"/>
</dbReference>
<dbReference type="Gene3D" id="1.10.10.10">
    <property type="entry name" value="Winged helix-like DNA-binding domain superfamily/Winged helix DNA-binding domain"/>
    <property type="match status" value="1"/>
</dbReference>
<dbReference type="PRINTS" id="PR00039">
    <property type="entry name" value="HTHLYSR"/>
</dbReference>
<dbReference type="CDD" id="cd05466">
    <property type="entry name" value="PBP2_LTTR_substrate"/>
    <property type="match status" value="1"/>
</dbReference>
<dbReference type="PANTHER" id="PTHR30126">
    <property type="entry name" value="HTH-TYPE TRANSCRIPTIONAL REGULATOR"/>
    <property type="match status" value="1"/>
</dbReference>
<organism evidence="6 9">
    <name type="scientific">Sorangium cellulosum</name>
    <name type="common">Polyangium cellulosum</name>
    <dbReference type="NCBI Taxonomy" id="56"/>
    <lineage>
        <taxon>Bacteria</taxon>
        <taxon>Pseudomonadati</taxon>
        <taxon>Myxococcota</taxon>
        <taxon>Polyangia</taxon>
        <taxon>Polyangiales</taxon>
        <taxon>Polyangiaceae</taxon>
        <taxon>Sorangium</taxon>
    </lineage>
</organism>
<dbReference type="GO" id="GO:0003700">
    <property type="term" value="F:DNA-binding transcription factor activity"/>
    <property type="evidence" value="ECO:0007669"/>
    <property type="project" value="InterPro"/>
</dbReference>
<dbReference type="Pfam" id="PF03466">
    <property type="entry name" value="LysR_substrate"/>
    <property type="match status" value="1"/>
</dbReference>
<gene>
    <name evidence="6" type="ORF">BE18_43655</name>
    <name evidence="7" type="ORF">BE21_25240</name>
</gene>
<name>A0A150SA11_SORCE</name>
<dbReference type="Proteomes" id="UP000075515">
    <property type="component" value="Unassembled WGS sequence"/>
</dbReference>
<evidence type="ECO:0000256" key="2">
    <source>
        <dbReference type="ARBA" id="ARBA00023015"/>
    </source>
</evidence>
<dbReference type="PROSITE" id="PS50931">
    <property type="entry name" value="HTH_LYSR"/>
    <property type="match status" value="1"/>
</dbReference>
<dbReference type="PANTHER" id="PTHR30126:SF39">
    <property type="entry name" value="HTH-TYPE TRANSCRIPTIONAL REGULATOR CYSL"/>
    <property type="match status" value="1"/>
</dbReference>
<evidence type="ECO:0000256" key="1">
    <source>
        <dbReference type="ARBA" id="ARBA00009437"/>
    </source>
</evidence>
<dbReference type="Gene3D" id="3.40.190.290">
    <property type="match status" value="1"/>
</dbReference>
<dbReference type="InterPro" id="IPR005119">
    <property type="entry name" value="LysR_subst-bd"/>
</dbReference>
<evidence type="ECO:0000313" key="8">
    <source>
        <dbReference type="Proteomes" id="UP000075502"/>
    </source>
</evidence>
<dbReference type="SUPFAM" id="SSF46785">
    <property type="entry name" value="Winged helix' DNA-binding domain"/>
    <property type="match status" value="1"/>
</dbReference>
<keyword evidence="3" id="KW-0238">DNA-binding</keyword>
<dbReference type="Pfam" id="PF00126">
    <property type="entry name" value="HTH_1"/>
    <property type="match status" value="1"/>
</dbReference>
<evidence type="ECO:0000256" key="3">
    <source>
        <dbReference type="ARBA" id="ARBA00023125"/>
    </source>
</evidence>
<dbReference type="SUPFAM" id="SSF53850">
    <property type="entry name" value="Periplasmic binding protein-like II"/>
    <property type="match status" value="1"/>
</dbReference>
<evidence type="ECO:0000313" key="9">
    <source>
        <dbReference type="Proteomes" id="UP000075515"/>
    </source>
</evidence>
<dbReference type="InterPro" id="IPR036390">
    <property type="entry name" value="WH_DNA-bd_sf"/>
</dbReference>
<comment type="caution">
    <text evidence="6">The sequence shown here is derived from an EMBL/GenBank/DDBJ whole genome shotgun (WGS) entry which is preliminary data.</text>
</comment>
<sequence>MDASLLPALEDVLLVARSGSVAEAARRLHKTPSAISQQVRRVEEHFGVALFERDGRGVRLSPAGEAALGAITRLFDQAEGVFELLSELAGEPSTTLRLAASDYLGKGLLVPVIRQMLEQRAPVRFAITTANSIDAARWVERGEVDLGLASASSAGGDLVKQPLFVQPFLWVGPRLKGKAPALRERLRHEPLLRLAPGSVGRRLLDAYLDRERIRPISTIDVSSVSLLVSYVSGGLGIGLAPALALTEVARSRLDVEVAEEVEPLPVELMMRENFRRNPIIERFIERLTAEGRRAEQRTRALLRA</sequence>
<evidence type="ECO:0000313" key="7">
    <source>
        <dbReference type="EMBL" id="KYG08165.1"/>
    </source>
</evidence>
<accession>A0A150SA11</accession>
<keyword evidence="2" id="KW-0805">Transcription regulation</keyword>
<reference evidence="8 9" key="1">
    <citation type="submission" date="2014-02" db="EMBL/GenBank/DDBJ databases">
        <title>The small core and large imbalanced accessory genome model reveals a collaborative survival strategy of Sorangium cellulosum strains in nature.</title>
        <authorList>
            <person name="Han K."/>
            <person name="Peng R."/>
            <person name="Blom J."/>
            <person name="Li Y.-Z."/>
        </authorList>
    </citation>
    <scope>NUCLEOTIDE SEQUENCE [LARGE SCALE GENOMIC DNA]</scope>
    <source>
        <strain evidence="7 8">So0007-03</strain>
        <strain evidence="6 9">So0149</strain>
    </source>
</reference>
<protein>
    <submittedName>
        <fullName evidence="6">LysR family transcriptional regulator</fullName>
    </submittedName>
</protein>
<dbReference type="EMBL" id="JEMC01002266">
    <property type="protein sequence ID" value="KYF89196.1"/>
    <property type="molecule type" value="Genomic_DNA"/>
</dbReference>
<dbReference type="InterPro" id="IPR000847">
    <property type="entry name" value="LysR_HTH_N"/>
</dbReference>
<dbReference type="GO" id="GO:0000976">
    <property type="term" value="F:transcription cis-regulatory region binding"/>
    <property type="evidence" value="ECO:0007669"/>
    <property type="project" value="TreeGrafter"/>
</dbReference>
<dbReference type="EMBL" id="JEME01001077">
    <property type="protein sequence ID" value="KYG08165.1"/>
    <property type="molecule type" value="Genomic_DNA"/>
</dbReference>
<keyword evidence="4" id="KW-0804">Transcription</keyword>
<evidence type="ECO:0000256" key="4">
    <source>
        <dbReference type="ARBA" id="ARBA00023163"/>
    </source>
</evidence>
<evidence type="ECO:0000313" key="6">
    <source>
        <dbReference type="EMBL" id="KYF89196.1"/>
    </source>
</evidence>
<dbReference type="AlphaFoldDB" id="A0A150SA11"/>
<comment type="similarity">
    <text evidence="1">Belongs to the LysR transcriptional regulatory family.</text>
</comment>
<proteinExistence type="inferred from homology"/>